<dbReference type="EMBL" id="FOTL01000012">
    <property type="protein sequence ID" value="SFL45431.1"/>
    <property type="molecule type" value="Genomic_DNA"/>
</dbReference>
<dbReference type="SUPFAM" id="SSF46548">
    <property type="entry name" value="alpha-helical ferredoxin"/>
    <property type="match status" value="1"/>
</dbReference>
<feature type="domain" description="4Fe-4S ferredoxin-type" evidence="3">
    <location>
        <begin position="296"/>
        <end position="326"/>
    </location>
</feature>
<name>A0A126QZR2_METOL</name>
<dbReference type="PROSITE" id="PS51379">
    <property type="entry name" value="4FE4S_FER_2"/>
    <property type="match status" value="2"/>
</dbReference>
<dbReference type="PANTHER" id="PTHR47153:SF2">
    <property type="entry name" value="LACTATE UTILIZATION PROTEIN B"/>
    <property type="match status" value="1"/>
</dbReference>
<organism evidence="4 6">
    <name type="scientific">Methanobrevibacter olleyae</name>
    <dbReference type="NCBI Taxonomy" id="294671"/>
    <lineage>
        <taxon>Archaea</taxon>
        <taxon>Methanobacteriati</taxon>
        <taxon>Methanobacteriota</taxon>
        <taxon>Methanomada group</taxon>
        <taxon>Methanobacteria</taxon>
        <taxon>Methanobacteriales</taxon>
        <taxon>Methanobacteriaceae</taxon>
        <taxon>Methanobrevibacter</taxon>
    </lineage>
</organism>
<keyword evidence="6" id="KW-1185">Reference proteome</keyword>
<dbReference type="InterPro" id="IPR024185">
    <property type="entry name" value="FTHF_cligase-like_sf"/>
</dbReference>
<dbReference type="InterPro" id="IPR037171">
    <property type="entry name" value="NagB/RpiA_transferase-like"/>
</dbReference>
<dbReference type="AlphaFoldDB" id="A0A126QZR2"/>
<reference evidence="4 6" key="1">
    <citation type="journal article" date="2016" name="Genome Announc.">
        <title>Draft Genome Sequence of the Rumen Methanogen Methanobrevibacter olleyae YLM1.</title>
        <authorList>
            <person name="Kelly W.J."/>
            <person name="Li D."/>
            <person name="Lambie S.C."/>
            <person name="Cox F."/>
            <person name="Attwood G.T."/>
            <person name="Altermann E."/>
            <person name="Leahy S.C."/>
        </authorList>
    </citation>
    <scope>NUCLEOTIDE SEQUENCE [LARGE SCALE GENOMIC DNA]</scope>
    <source>
        <strain evidence="4 6">YLM1</strain>
    </source>
</reference>
<gene>
    <name evidence="5" type="ORF">SAMN02910297_00921</name>
    <name evidence="4" type="ORF">YLM1_0622</name>
</gene>
<feature type="region of interest" description="Disordered" evidence="2">
    <location>
        <begin position="387"/>
        <end position="408"/>
    </location>
</feature>
<keyword evidence="1" id="KW-0411">Iron-sulfur</keyword>
<protein>
    <submittedName>
        <fullName evidence="4">4Fe-4S ferredoxin iron-sulfur binding domain-containing protein</fullName>
    </submittedName>
    <submittedName>
        <fullName evidence="5">L-lactate dehydrogenase complex protein LldG</fullName>
    </submittedName>
</protein>
<reference evidence="5" key="3">
    <citation type="submission" date="2016-10" db="EMBL/GenBank/DDBJ databases">
        <authorList>
            <person name="de Groot N.N."/>
        </authorList>
    </citation>
    <scope>NUCLEOTIDE SEQUENCE [LARGE SCALE GENOMIC DNA]</scope>
    <source>
        <strain evidence="5">DSM 16632</strain>
    </source>
</reference>
<dbReference type="EMBL" id="CP014265">
    <property type="protein sequence ID" value="AMK15179.1"/>
    <property type="molecule type" value="Genomic_DNA"/>
</dbReference>
<dbReference type="Pfam" id="PF13183">
    <property type="entry name" value="Fer4_8"/>
    <property type="match status" value="1"/>
</dbReference>
<evidence type="ECO:0000259" key="3">
    <source>
        <dbReference type="PROSITE" id="PS51379"/>
    </source>
</evidence>
<dbReference type="SUPFAM" id="SSF100950">
    <property type="entry name" value="NagB/RpiA/CoA transferase-like"/>
    <property type="match status" value="1"/>
</dbReference>
<keyword evidence="1" id="KW-0004">4Fe-4S</keyword>
<dbReference type="KEGG" id="mol:YLM1_0622"/>
<proteinExistence type="predicted"/>
<evidence type="ECO:0000256" key="1">
    <source>
        <dbReference type="ARBA" id="ARBA00022485"/>
    </source>
</evidence>
<dbReference type="STRING" id="294671.YLM1_0622"/>
<reference evidence="6" key="2">
    <citation type="submission" date="2016-02" db="EMBL/GenBank/DDBJ databases">
        <title>The draft genome sequence of the rumen methanogen Methanobrevibacter olleyae YLM1.</title>
        <authorList>
            <consortium name="New Zealand Agricultural Greenhouse Gas Research Centre/Pastoral Greenhouse Gas Research Consortium"/>
            <person name="Kelly W.J."/>
            <person name="Li D."/>
            <person name="Lambie S.C."/>
            <person name="Attwood G.T."/>
            <person name="Altermann E."/>
            <person name="Leahy S.C."/>
        </authorList>
    </citation>
    <scope>NUCLEOTIDE SEQUENCE [LARGE SCALE GENOMIC DNA]</scope>
    <source>
        <strain evidence="6">YLM1</strain>
    </source>
</reference>
<evidence type="ECO:0000313" key="5">
    <source>
        <dbReference type="EMBL" id="SFL45431.1"/>
    </source>
</evidence>
<dbReference type="InterPro" id="IPR017900">
    <property type="entry name" value="4Fe4S_Fe_S_CS"/>
</dbReference>
<dbReference type="PANTHER" id="PTHR47153">
    <property type="entry name" value="LACTATE UTILIZATION PROTEIN B"/>
    <property type="match status" value="1"/>
</dbReference>
<sequence length="408" mass="45303">MKEEEIESMRKVFNNLKKKIEPLSESPKIQALQKRVIDIRKDAIENNNELIAIAKESFKDNGIDCFYANDEMEAREILLDLINEEIESSNIDKNEVFIAKSKSNTLREINVSEFLEKHGMNIVETDLGDRILQLKKEDNNPVHPTGPASHLTLQDIANIVNESMDLDLNSVPREIMEAVREDVLKLLEKSYIGISGSNSIAAEDGAILMLHNEGNISIVQNKKLHIIVAGLDKLVPSLEDSVSIAKLETAYATGKPLTSYMNIVAGPSKTADIEKKLLKNMYGAEKVAVILLDNGRKEAIDECLWCIGCGNCIVSCPVYNIVGNEFGYSSYLGGRGVAMSKYLKDNKVSVGSGLYMCTLCGMCTENCPVLTPTYEIIESLRNTAQKEGLSREPHKKIRDNIKDKGSPY</sequence>
<evidence type="ECO:0000256" key="2">
    <source>
        <dbReference type="SAM" id="MobiDB-lite"/>
    </source>
</evidence>
<dbReference type="PATRIC" id="fig|294671.3.peg.646"/>
<dbReference type="PROSITE" id="PS00198">
    <property type="entry name" value="4FE4S_FER_1"/>
    <property type="match status" value="2"/>
</dbReference>
<dbReference type="GO" id="GO:0006089">
    <property type="term" value="P:lactate metabolic process"/>
    <property type="evidence" value="ECO:0007669"/>
    <property type="project" value="InterPro"/>
</dbReference>
<dbReference type="Pfam" id="PF02589">
    <property type="entry name" value="LUD_dom"/>
    <property type="match status" value="1"/>
</dbReference>
<dbReference type="Gene3D" id="3.40.50.10420">
    <property type="entry name" value="NagB/RpiA/CoA transferase-like"/>
    <property type="match status" value="1"/>
</dbReference>
<feature type="domain" description="4Fe-4S ferredoxin-type" evidence="3">
    <location>
        <begin position="346"/>
        <end position="377"/>
    </location>
</feature>
<reference evidence="7" key="4">
    <citation type="submission" date="2016-10" db="EMBL/GenBank/DDBJ databases">
        <authorList>
            <person name="Varghese N."/>
        </authorList>
    </citation>
    <scope>NUCLEOTIDE SEQUENCE [LARGE SCALE GENOMIC DNA]</scope>
    <source>
        <strain evidence="7">DSM 16632</strain>
    </source>
</reference>
<dbReference type="InterPro" id="IPR004452">
    <property type="entry name" value="LutB/LldF"/>
</dbReference>
<dbReference type="GO" id="GO:0051539">
    <property type="term" value="F:4 iron, 4 sulfur cluster binding"/>
    <property type="evidence" value="ECO:0007669"/>
    <property type="project" value="UniProtKB-KW"/>
</dbReference>
<evidence type="ECO:0000313" key="7">
    <source>
        <dbReference type="Proteomes" id="UP000183442"/>
    </source>
</evidence>
<dbReference type="InterPro" id="IPR017896">
    <property type="entry name" value="4Fe4S_Fe-S-bd"/>
</dbReference>
<evidence type="ECO:0000313" key="6">
    <source>
        <dbReference type="Proteomes" id="UP000066376"/>
    </source>
</evidence>
<keyword evidence="1" id="KW-0479">Metal-binding</keyword>
<dbReference type="Gene3D" id="3.30.70.20">
    <property type="match status" value="1"/>
</dbReference>
<dbReference type="OrthoDB" id="23833at2157"/>
<accession>A0A126QZR2</accession>
<dbReference type="Proteomes" id="UP000066376">
    <property type="component" value="Chromosome"/>
</dbReference>
<dbReference type="InterPro" id="IPR003741">
    <property type="entry name" value="LUD_dom"/>
</dbReference>
<dbReference type="RefSeq" id="WP_067146199.1">
    <property type="nucleotide sequence ID" value="NZ_CP014265.1"/>
</dbReference>
<dbReference type="GeneID" id="28488919"/>
<feature type="compositionally biased region" description="Basic and acidic residues" evidence="2">
    <location>
        <begin position="388"/>
        <end position="408"/>
    </location>
</feature>
<evidence type="ECO:0000313" key="4">
    <source>
        <dbReference type="EMBL" id="AMK15179.1"/>
    </source>
</evidence>
<dbReference type="Proteomes" id="UP000183442">
    <property type="component" value="Unassembled WGS sequence"/>
</dbReference>
<keyword evidence="1" id="KW-0408">Iron</keyword>
<dbReference type="GO" id="GO:0016491">
    <property type="term" value="F:oxidoreductase activity"/>
    <property type="evidence" value="ECO:0007669"/>
    <property type="project" value="UniProtKB-ARBA"/>
</dbReference>